<protein>
    <submittedName>
        <fullName evidence="3">NIPSNAP family containing protein</fullName>
    </submittedName>
</protein>
<accession>I0KDZ2</accession>
<feature type="chain" id="PRO_5003631465" evidence="1">
    <location>
        <begin position="23"/>
        <end position="260"/>
    </location>
</feature>
<dbReference type="KEGG" id="fae:FAES_4346"/>
<dbReference type="PROSITE" id="PS51318">
    <property type="entry name" value="TAT"/>
    <property type="match status" value="1"/>
</dbReference>
<evidence type="ECO:0000313" key="4">
    <source>
        <dbReference type="Proteomes" id="UP000011058"/>
    </source>
</evidence>
<dbReference type="Proteomes" id="UP000011058">
    <property type="component" value="Chromosome"/>
</dbReference>
<dbReference type="STRING" id="1166018.FAES_4346"/>
<name>I0KDZ2_9BACT</name>
<keyword evidence="4" id="KW-1185">Reference proteome</keyword>
<feature type="signal peptide" evidence="1">
    <location>
        <begin position="1"/>
        <end position="22"/>
    </location>
</feature>
<evidence type="ECO:0000259" key="2">
    <source>
        <dbReference type="Pfam" id="PF07978"/>
    </source>
</evidence>
<reference evidence="3 4" key="1">
    <citation type="journal article" date="2012" name="J. Bacteriol.">
        <title>Genome Sequence of Fibrella aestuarina BUZ 2T, a Filamentous Marine Bacterium.</title>
        <authorList>
            <person name="Filippini M."/>
            <person name="Qi W."/>
            <person name="Blom J."/>
            <person name="Goesmann A."/>
            <person name="Smits T.H."/>
            <person name="Bagheri H.C."/>
        </authorList>
    </citation>
    <scope>NUCLEOTIDE SEQUENCE [LARGE SCALE GENOMIC DNA]</scope>
    <source>
        <strain evidence="4">BUZ 2T</strain>
    </source>
</reference>
<dbReference type="HOGENOM" id="CLU_093116_0_0_10"/>
<gene>
    <name evidence="3" type="ORF">FAES_4346</name>
</gene>
<dbReference type="InterPro" id="IPR011008">
    <property type="entry name" value="Dimeric_a/b-barrel"/>
</dbReference>
<feature type="domain" description="NIPSNAP" evidence="2">
    <location>
        <begin position="156"/>
        <end position="258"/>
    </location>
</feature>
<evidence type="ECO:0000256" key="1">
    <source>
        <dbReference type="SAM" id="SignalP"/>
    </source>
</evidence>
<keyword evidence="1" id="KW-0732">Signal</keyword>
<evidence type="ECO:0000313" key="3">
    <source>
        <dbReference type="EMBL" id="CCH02345.1"/>
    </source>
</evidence>
<dbReference type="InterPro" id="IPR012577">
    <property type="entry name" value="NIPSNAP"/>
</dbReference>
<sequence>MKRRQFVTASLAASAALTTAQANPLTTPMAPARKQVYELRVYEFRFNLSQAGLNSYLTEGLIPALNRMGVKNVGVFTEMGKPEPAKTYVLIPYGSWEEYGMAATKLAADTAYGQAKAKYDALTPDKAPFVRYTTTLLNAFDGLPALTVPKAEGRLFELRTYEGYSEDAVRRKVKMFNDEEITIFNKTGLHPVFFGEVVAGEHMPCLTYMLTFKDMAERDANWKQFSANPDWKRVSGAPEYANTVSFIHRVFLEPAASSQI</sequence>
<proteinExistence type="predicted"/>
<organism evidence="3 4">
    <name type="scientific">Fibrella aestuarina BUZ 2</name>
    <dbReference type="NCBI Taxonomy" id="1166018"/>
    <lineage>
        <taxon>Bacteria</taxon>
        <taxon>Pseudomonadati</taxon>
        <taxon>Bacteroidota</taxon>
        <taxon>Cytophagia</taxon>
        <taxon>Cytophagales</taxon>
        <taxon>Spirosomataceae</taxon>
        <taxon>Fibrella</taxon>
    </lineage>
</organism>
<dbReference type="RefSeq" id="WP_015333444.1">
    <property type="nucleotide sequence ID" value="NC_020054.1"/>
</dbReference>
<dbReference type="InterPro" id="IPR006311">
    <property type="entry name" value="TAT_signal"/>
</dbReference>
<dbReference type="EMBL" id="HE796683">
    <property type="protein sequence ID" value="CCH02345.1"/>
    <property type="molecule type" value="Genomic_DNA"/>
</dbReference>
<dbReference type="Gene3D" id="3.30.70.100">
    <property type="match status" value="2"/>
</dbReference>
<dbReference type="SUPFAM" id="SSF54909">
    <property type="entry name" value="Dimeric alpha+beta barrel"/>
    <property type="match status" value="1"/>
</dbReference>
<dbReference type="OrthoDB" id="192769at2"/>
<dbReference type="AlphaFoldDB" id="I0KDZ2"/>
<dbReference type="Pfam" id="PF07978">
    <property type="entry name" value="NIPSNAP"/>
    <property type="match status" value="1"/>
</dbReference>
<dbReference type="eggNOG" id="ENOG502Z900">
    <property type="taxonomic scope" value="Bacteria"/>
</dbReference>